<sequence>MTSSLAVLLSSPSRKREPGSRLPTWLPVRIEALRRLPLMRLPADPASGGGRLPVCSPEASDSGSIPARDRQRPGFSKEA</sequence>
<organism evidence="2 3">
    <name type="scientific">Colletotrichum trifolii</name>
    <dbReference type="NCBI Taxonomy" id="5466"/>
    <lineage>
        <taxon>Eukaryota</taxon>
        <taxon>Fungi</taxon>
        <taxon>Dikarya</taxon>
        <taxon>Ascomycota</taxon>
        <taxon>Pezizomycotina</taxon>
        <taxon>Sordariomycetes</taxon>
        <taxon>Hypocreomycetidae</taxon>
        <taxon>Glomerellales</taxon>
        <taxon>Glomerellaceae</taxon>
        <taxon>Colletotrichum</taxon>
        <taxon>Colletotrichum orbiculare species complex</taxon>
    </lineage>
</organism>
<proteinExistence type="predicted"/>
<keyword evidence="3" id="KW-1185">Reference proteome</keyword>
<comment type="caution">
    <text evidence="2">The sequence shown here is derived from an EMBL/GenBank/DDBJ whole genome shotgun (WGS) entry which is preliminary data.</text>
</comment>
<dbReference type="AlphaFoldDB" id="A0A4R8PUK3"/>
<protein>
    <submittedName>
        <fullName evidence="2">Uncharacterized protein</fullName>
    </submittedName>
</protein>
<gene>
    <name evidence="2" type="ORF">CTRI78_v011943</name>
</gene>
<feature type="compositionally biased region" description="Basic and acidic residues" evidence="1">
    <location>
        <begin position="67"/>
        <end position="79"/>
    </location>
</feature>
<feature type="region of interest" description="Disordered" evidence="1">
    <location>
        <begin position="43"/>
        <end position="79"/>
    </location>
</feature>
<name>A0A4R8PUK3_COLTR</name>
<reference evidence="2 3" key="1">
    <citation type="submission" date="2018-12" db="EMBL/GenBank/DDBJ databases">
        <title>Genome sequence and assembly of Colletotrichum trifolii.</title>
        <authorList>
            <person name="Gan P."/>
            <person name="Shirasu K."/>
        </authorList>
    </citation>
    <scope>NUCLEOTIDE SEQUENCE [LARGE SCALE GENOMIC DNA]</scope>
    <source>
        <strain evidence="2 3">543-2</strain>
    </source>
</reference>
<evidence type="ECO:0000313" key="2">
    <source>
        <dbReference type="EMBL" id="TDZ29457.1"/>
    </source>
</evidence>
<feature type="region of interest" description="Disordered" evidence="1">
    <location>
        <begin position="1"/>
        <end position="21"/>
    </location>
</feature>
<evidence type="ECO:0000313" key="3">
    <source>
        <dbReference type="Proteomes" id="UP000295703"/>
    </source>
</evidence>
<accession>A0A4R8PUK3</accession>
<dbReference type="EMBL" id="RYZW01000931">
    <property type="protein sequence ID" value="TDZ29457.1"/>
    <property type="molecule type" value="Genomic_DNA"/>
</dbReference>
<evidence type="ECO:0000256" key="1">
    <source>
        <dbReference type="SAM" id="MobiDB-lite"/>
    </source>
</evidence>
<dbReference type="Proteomes" id="UP000295703">
    <property type="component" value="Unassembled WGS sequence"/>
</dbReference>